<dbReference type="CDD" id="cd09123">
    <property type="entry name" value="PLDc_Tdp1_2"/>
    <property type="match status" value="1"/>
</dbReference>
<keyword evidence="8" id="KW-0539">Nucleus</keyword>
<evidence type="ECO:0000256" key="8">
    <source>
        <dbReference type="ARBA" id="ARBA00023242"/>
    </source>
</evidence>
<evidence type="ECO:0000256" key="4">
    <source>
        <dbReference type="ARBA" id="ARBA00022763"/>
    </source>
</evidence>
<evidence type="ECO:0000256" key="6">
    <source>
        <dbReference type="ARBA" id="ARBA00022839"/>
    </source>
</evidence>
<proteinExistence type="inferred from homology"/>
<keyword evidence="3" id="KW-0540">Nuclease</keyword>
<dbReference type="EMBL" id="JAPCXB010000001">
    <property type="protein sequence ID" value="KAJ1615449.1"/>
    <property type="molecule type" value="Genomic_DNA"/>
</dbReference>
<dbReference type="Pfam" id="PF06087">
    <property type="entry name" value="Tyr-DNA_phospho"/>
    <property type="match status" value="1"/>
</dbReference>
<dbReference type="PANTHER" id="PTHR12415">
    <property type="entry name" value="TYROSYL-DNA PHOSPHODIESTERASE 1"/>
    <property type="match status" value="1"/>
</dbReference>
<reference evidence="9" key="1">
    <citation type="submission" date="2022-10" db="EMBL/GenBank/DDBJ databases">
        <title>Adaptive evolution leads to modifications in subtelomeric GC content in a zoonotic Cryptosporidium species.</title>
        <authorList>
            <person name="Li J."/>
            <person name="Feng Y."/>
            <person name="Xiao L."/>
        </authorList>
    </citation>
    <scope>NUCLEOTIDE SEQUENCE</scope>
    <source>
        <strain evidence="9">25894</strain>
    </source>
</reference>
<comment type="caution">
    <text evidence="9">The sequence shown here is derived from an EMBL/GenBank/DDBJ whole genome shotgun (WGS) entry which is preliminary data.</text>
</comment>
<keyword evidence="7" id="KW-0234">DNA repair</keyword>
<evidence type="ECO:0000256" key="7">
    <source>
        <dbReference type="ARBA" id="ARBA00023204"/>
    </source>
</evidence>
<dbReference type="SUPFAM" id="SSF56024">
    <property type="entry name" value="Phospholipase D/nuclease"/>
    <property type="match status" value="2"/>
</dbReference>
<gene>
    <name evidence="9" type="ORF">OJ252_98</name>
</gene>
<dbReference type="InterPro" id="IPR010347">
    <property type="entry name" value="Tdp1"/>
</dbReference>
<evidence type="ECO:0000313" key="9">
    <source>
        <dbReference type="EMBL" id="KAJ1615449.1"/>
    </source>
</evidence>
<evidence type="ECO:0000313" key="10">
    <source>
        <dbReference type="Proteomes" id="UP001071777"/>
    </source>
</evidence>
<evidence type="ECO:0000256" key="1">
    <source>
        <dbReference type="ARBA" id="ARBA00004123"/>
    </source>
</evidence>
<evidence type="ECO:0000256" key="3">
    <source>
        <dbReference type="ARBA" id="ARBA00022722"/>
    </source>
</evidence>
<dbReference type="Proteomes" id="UP001071777">
    <property type="component" value="Unassembled WGS sequence"/>
</dbReference>
<keyword evidence="10" id="KW-1185">Reference proteome</keyword>
<sequence length="512" mass="59612">MNIGNKIDASSQKPIKRARYDYKDIEVISDSSVESSLTDVEINKINSIETPIYLNKLRFEKNSPEGLSFRSFFVVCNNSPAGNSLWRVKNILFSSYVTDIEWVIDEVKGSVPKNGNIESILFISHYSEELKKYKLDHDDNKWVKDVSIFFPDQKVPYGVYHPKFMLIIFEDSAQCKKSFIRLIITSANLTPSDWELKSQSIWVQDFFQCEKYKSCEFLEYLHTFLQNILCGCSLEKFWINKIQEFDFEDSTVKLIASVPGYFIGREMNMWGHLRVRTLMKKANINTHNDSDSHNKENDIIVSQFSSIGRISEKWLYYELMSSLSSTPNPKVEIIFPTIEQVNFSIEGIEGGISLPVKREYISKPWIKKLLHRWEAVNINEIGTDMKAIPHIKTLLRYKVHNDVIEIIWVIQGSHNLSNAAWGQLQKGGSQYCIRNFELGVFLHKNLFKFVRCHKFEHEEYPMFVWKKRKNCNSPVETNSKGSNHLLSVPLPFSLPPKRYSNNDNPWNIELLI</sequence>
<name>A0ABQ8PEN2_9CRYT</name>
<accession>A0ABQ8PEN2</accession>
<dbReference type="CDD" id="cd09122">
    <property type="entry name" value="PLDc_Tdp1_1"/>
    <property type="match status" value="1"/>
</dbReference>
<evidence type="ECO:0000256" key="5">
    <source>
        <dbReference type="ARBA" id="ARBA00022801"/>
    </source>
</evidence>
<keyword evidence="4" id="KW-0227">DNA damage</keyword>
<keyword evidence="5" id="KW-0378">Hydrolase</keyword>
<dbReference type="PANTHER" id="PTHR12415:SF0">
    <property type="entry name" value="TYROSYL-DNA PHOSPHODIESTERASE 1"/>
    <property type="match status" value="1"/>
</dbReference>
<evidence type="ECO:0000256" key="2">
    <source>
        <dbReference type="ARBA" id="ARBA00010205"/>
    </source>
</evidence>
<dbReference type="Gene3D" id="3.30.870.10">
    <property type="entry name" value="Endonuclease Chain A"/>
    <property type="match status" value="2"/>
</dbReference>
<comment type="similarity">
    <text evidence="2">Belongs to the tyrosyl-DNA phosphodiesterase family.</text>
</comment>
<keyword evidence="6" id="KW-0269">Exonuclease</keyword>
<comment type="subcellular location">
    <subcellularLocation>
        <location evidence="1">Nucleus</location>
    </subcellularLocation>
</comment>
<protein>
    <submittedName>
        <fullName evidence="9">Tyrosyl-DNA phodphodiesterase 1 (Tdp1)</fullName>
    </submittedName>
</protein>
<organism evidence="9 10">
    <name type="scientific">Cryptosporidium canis</name>
    <dbReference type="NCBI Taxonomy" id="195482"/>
    <lineage>
        <taxon>Eukaryota</taxon>
        <taxon>Sar</taxon>
        <taxon>Alveolata</taxon>
        <taxon>Apicomplexa</taxon>
        <taxon>Conoidasida</taxon>
        <taxon>Coccidia</taxon>
        <taxon>Eucoccidiorida</taxon>
        <taxon>Eimeriorina</taxon>
        <taxon>Cryptosporidiidae</taxon>
        <taxon>Cryptosporidium</taxon>
    </lineage>
</organism>